<dbReference type="EMBL" id="SJPW01000004">
    <property type="protein sequence ID" value="TWU54785.1"/>
    <property type="molecule type" value="Genomic_DNA"/>
</dbReference>
<name>A0A5C6F159_9BACT</name>
<evidence type="ECO:0000313" key="1">
    <source>
        <dbReference type="EMBL" id="TWU54785.1"/>
    </source>
</evidence>
<reference evidence="1 2" key="1">
    <citation type="submission" date="2019-02" db="EMBL/GenBank/DDBJ databases">
        <title>Deep-cultivation of Planctomycetes and their phenomic and genomic characterization uncovers novel biology.</title>
        <authorList>
            <person name="Wiegand S."/>
            <person name="Jogler M."/>
            <person name="Boedeker C."/>
            <person name="Pinto D."/>
            <person name="Vollmers J."/>
            <person name="Rivas-Marin E."/>
            <person name="Kohn T."/>
            <person name="Peeters S.H."/>
            <person name="Heuer A."/>
            <person name="Rast P."/>
            <person name="Oberbeckmann S."/>
            <person name="Bunk B."/>
            <person name="Jeske O."/>
            <person name="Meyerdierks A."/>
            <person name="Storesund J.E."/>
            <person name="Kallscheuer N."/>
            <person name="Luecker S."/>
            <person name="Lage O.M."/>
            <person name="Pohl T."/>
            <person name="Merkel B.J."/>
            <person name="Hornburger P."/>
            <person name="Mueller R.-W."/>
            <person name="Bruemmer F."/>
            <person name="Labrenz M."/>
            <person name="Spormann A.M."/>
            <person name="Op Den Camp H."/>
            <person name="Overmann J."/>
            <person name="Amann R."/>
            <person name="Jetten M.S.M."/>
            <person name="Mascher T."/>
            <person name="Medema M.H."/>
            <person name="Devos D.P."/>
            <person name="Kaster A.-K."/>
            <person name="Ovreas L."/>
            <person name="Rohde M."/>
            <person name="Galperin M.Y."/>
            <person name="Jogler C."/>
        </authorList>
    </citation>
    <scope>NUCLEOTIDE SEQUENCE [LARGE SCALE GENOMIC DNA]</scope>
    <source>
        <strain evidence="1 2">Poly51</strain>
    </source>
</reference>
<sequence length="397" mass="44682">MAAFNPKHLTNPDIVRTIETKRLLALLKPYADYLRGRGLSLPSARQAATLDLELLAEILETPDEAAPQDLLNAIGYIDEMATPQGMDALLAAAMKAGMSYDATVDHSPADIAVQVWLFDPSIVEDQHAWYTWKSPRRMDCFQPEVGNRKDVLPLTPERVDRATSEMSDWFGGNNRSTFCKLSVRHIADRIQVSIQRGDPFQRKQAIEDDSVRNLHFRPAGKDTAIFKHGDHVLQCNSAIRRALPIYQRVFGILLFDDPEYFSDSNVFTLAPLEELGEDALSWGDIDDIEGILFTQYRVDRGGRNAYAIFGADDIIEDLRERGEALTIQGRLIDATFKIKFRGTRAWRTVKLYAGNAACYTRDGNADTAEQWLMLRQFIIRSGAKVEKDADDKALARA</sequence>
<comment type="caution">
    <text evidence="1">The sequence shown here is derived from an EMBL/GenBank/DDBJ whole genome shotgun (WGS) entry which is preliminary data.</text>
</comment>
<dbReference type="Proteomes" id="UP000318288">
    <property type="component" value="Unassembled WGS sequence"/>
</dbReference>
<dbReference type="OrthoDB" id="232875at2"/>
<dbReference type="AlphaFoldDB" id="A0A5C6F159"/>
<protein>
    <submittedName>
        <fullName evidence="1">Uncharacterized protein</fullName>
    </submittedName>
</protein>
<organism evidence="1 2">
    <name type="scientific">Rubripirellula tenax</name>
    <dbReference type="NCBI Taxonomy" id="2528015"/>
    <lineage>
        <taxon>Bacteria</taxon>
        <taxon>Pseudomonadati</taxon>
        <taxon>Planctomycetota</taxon>
        <taxon>Planctomycetia</taxon>
        <taxon>Pirellulales</taxon>
        <taxon>Pirellulaceae</taxon>
        <taxon>Rubripirellula</taxon>
    </lineage>
</organism>
<dbReference type="RefSeq" id="WP_146458939.1">
    <property type="nucleotide sequence ID" value="NZ_SJPW01000004.1"/>
</dbReference>
<proteinExistence type="predicted"/>
<keyword evidence="2" id="KW-1185">Reference proteome</keyword>
<evidence type="ECO:0000313" key="2">
    <source>
        <dbReference type="Proteomes" id="UP000318288"/>
    </source>
</evidence>
<accession>A0A5C6F159</accession>
<gene>
    <name evidence="1" type="ORF">Poly51_35040</name>
</gene>